<name>A0A7J7D8N3_TRIWF</name>
<feature type="compositionally biased region" description="Basic residues" evidence="1">
    <location>
        <begin position="260"/>
        <end position="286"/>
    </location>
</feature>
<evidence type="ECO:0000313" key="2">
    <source>
        <dbReference type="EMBL" id="KAF5742693.1"/>
    </source>
</evidence>
<accession>A0A7J7D8N3</accession>
<sequence>MFSVTLARKLQQVNLPENDIEDTIMDFKWLAIQIETVATDAKGLTDEKLKHLTEASDEVNHNKEELKKTLELQLTNDDGYSSVYIIGTNKNGLKYKEHNQIDKIMRQIILTHVSVLANSAEGTKQNFYFPQMKTIYETTQRFYENLLHIMEEIHNRTSSGLLQAGENNVDPIPQIYDLNNIIRHIDYCRLQLQYLTLNAVTLFKNNMPYKGEDEEPEDKEKVNIAEGKYFITYISEILNITDALNINAAKIDNLSGCKGNKGHHHNKEHKKPHKSNKKKRSISIHK</sequence>
<comment type="caution">
    <text evidence="2">The sequence shown here is derived from an EMBL/GenBank/DDBJ whole genome shotgun (WGS) entry which is preliminary data.</text>
</comment>
<feature type="region of interest" description="Disordered" evidence="1">
    <location>
        <begin position="257"/>
        <end position="286"/>
    </location>
</feature>
<reference evidence="2 3" key="1">
    <citation type="journal article" date="2020" name="Nat. Commun.">
        <title>Genome of Tripterygium wilfordii and identification of cytochrome P450 involved in triptolide biosynthesis.</title>
        <authorList>
            <person name="Tu L."/>
            <person name="Su P."/>
            <person name="Zhang Z."/>
            <person name="Gao L."/>
            <person name="Wang J."/>
            <person name="Hu T."/>
            <person name="Zhou J."/>
            <person name="Zhang Y."/>
            <person name="Zhao Y."/>
            <person name="Liu Y."/>
            <person name="Song Y."/>
            <person name="Tong Y."/>
            <person name="Lu Y."/>
            <person name="Yang J."/>
            <person name="Xu C."/>
            <person name="Jia M."/>
            <person name="Peters R.J."/>
            <person name="Huang L."/>
            <person name="Gao W."/>
        </authorList>
    </citation>
    <scope>NUCLEOTIDE SEQUENCE [LARGE SCALE GENOMIC DNA]</scope>
    <source>
        <strain evidence="3">cv. XIE 37</strain>
        <tissue evidence="2">Leaf</tissue>
    </source>
</reference>
<protein>
    <submittedName>
        <fullName evidence="2">Uncharacterized protein</fullName>
    </submittedName>
</protein>
<proteinExistence type="predicted"/>
<evidence type="ECO:0000313" key="3">
    <source>
        <dbReference type="Proteomes" id="UP000593562"/>
    </source>
</evidence>
<gene>
    <name evidence="2" type="ORF">HS088_TW09G00745</name>
</gene>
<evidence type="ECO:0000256" key="1">
    <source>
        <dbReference type="SAM" id="MobiDB-lite"/>
    </source>
</evidence>
<dbReference type="AlphaFoldDB" id="A0A7J7D8N3"/>
<organism evidence="2 3">
    <name type="scientific">Tripterygium wilfordii</name>
    <name type="common">Thunder God vine</name>
    <dbReference type="NCBI Taxonomy" id="458696"/>
    <lineage>
        <taxon>Eukaryota</taxon>
        <taxon>Viridiplantae</taxon>
        <taxon>Streptophyta</taxon>
        <taxon>Embryophyta</taxon>
        <taxon>Tracheophyta</taxon>
        <taxon>Spermatophyta</taxon>
        <taxon>Magnoliopsida</taxon>
        <taxon>eudicotyledons</taxon>
        <taxon>Gunneridae</taxon>
        <taxon>Pentapetalae</taxon>
        <taxon>rosids</taxon>
        <taxon>fabids</taxon>
        <taxon>Celastrales</taxon>
        <taxon>Celastraceae</taxon>
        <taxon>Tripterygium</taxon>
    </lineage>
</organism>
<dbReference type="Proteomes" id="UP000593562">
    <property type="component" value="Unassembled WGS sequence"/>
</dbReference>
<dbReference type="EMBL" id="JAAARO010000009">
    <property type="protein sequence ID" value="KAF5742693.1"/>
    <property type="molecule type" value="Genomic_DNA"/>
</dbReference>
<dbReference type="InParanoid" id="A0A7J7D8N3"/>
<keyword evidence="3" id="KW-1185">Reference proteome</keyword>